<dbReference type="AlphaFoldDB" id="A0A0S6UDQ9"/>
<dbReference type="InterPro" id="IPR013798">
    <property type="entry name" value="Indole-3-glycerol_P_synth_dom"/>
</dbReference>
<protein>
    <recommendedName>
        <fullName evidence="9">Indole-3-glycerol phosphate synthase</fullName>
        <shortName evidence="9">IGPS</shortName>
        <ecNumber evidence="9">4.1.1.48</ecNumber>
    </recommendedName>
</protein>
<dbReference type="CDD" id="cd00331">
    <property type="entry name" value="IGPS"/>
    <property type="match status" value="1"/>
</dbReference>
<dbReference type="PROSITE" id="PS00614">
    <property type="entry name" value="IGPS"/>
    <property type="match status" value="1"/>
</dbReference>
<reference evidence="11" key="1">
    <citation type="journal article" date="2014" name="Gene">
        <title>Genome-guided analysis of transformation efficiency and carbon dioxide assimilation by Moorella thermoacetica Y72.</title>
        <authorList>
            <person name="Tsukahara K."/>
            <person name="Kita A."/>
            <person name="Nakashimada Y."/>
            <person name="Hoshino T."/>
            <person name="Murakami K."/>
        </authorList>
    </citation>
    <scope>NUCLEOTIDE SEQUENCE [LARGE SCALE GENOMIC DNA]</scope>
    <source>
        <strain evidence="11">Y72</strain>
    </source>
</reference>
<dbReference type="GO" id="GO:0000162">
    <property type="term" value="P:L-tryptophan biosynthetic process"/>
    <property type="evidence" value="ECO:0007669"/>
    <property type="project" value="UniProtKB-UniRule"/>
</dbReference>
<keyword evidence="7 9" id="KW-0057">Aromatic amino acid biosynthesis</keyword>
<evidence type="ECO:0000256" key="9">
    <source>
        <dbReference type="HAMAP-Rule" id="MF_00134"/>
    </source>
</evidence>
<keyword evidence="6 9" id="KW-0822">Tryptophan biosynthesis</keyword>
<dbReference type="InterPro" id="IPR011060">
    <property type="entry name" value="RibuloseP-bd_barrel"/>
</dbReference>
<evidence type="ECO:0000256" key="8">
    <source>
        <dbReference type="ARBA" id="ARBA00023239"/>
    </source>
</evidence>
<dbReference type="Gene3D" id="3.20.20.70">
    <property type="entry name" value="Aldolase class I"/>
    <property type="match status" value="1"/>
</dbReference>
<proteinExistence type="inferred from homology"/>
<evidence type="ECO:0000256" key="1">
    <source>
        <dbReference type="ARBA" id="ARBA00001633"/>
    </source>
</evidence>
<evidence type="ECO:0000256" key="2">
    <source>
        <dbReference type="ARBA" id="ARBA00004696"/>
    </source>
</evidence>
<dbReference type="GO" id="GO:0004425">
    <property type="term" value="F:indole-3-glycerol-phosphate synthase activity"/>
    <property type="evidence" value="ECO:0007669"/>
    <property type="project" value="UniProtKB-UniRule"/>
</dbReference>
<dbReference type="PANTHER" id="PTHR22854">
    <property type="entry name" value="TRYPTOPHAN BIOSYNTHESIS PROTEIN"/>
    <property type="match status" value="1"/>
</dbReference>
<dbReference type="EC" id="4.1.1.48" evidence="9"/>
<keyword evidence="5 9" id="KW-0210">Decarboxylase</keyword>
<gene>
    <name evidence="9" type="primary">trpC</name>
    <name evidence="11" type="ORF">MTY_2463</name>
</gene>
<evidence type="ECO:0000256" key="7">
    <source>
        <dbReference type="ARBA" id="ARBA00023141"/>
    </source>
</evidence>
<dbReference type="Pfam" id="PF00218">
    <property type="entry name" value="IGPS"/>
    <property type="match status" value="1"/>
</dbReference>
<dbReference type="EMBL" id="DF238840">
    <property type="protein sequence ID" value="GAF27122.1"/>
    <property type="molecule type" value="Genomic_DNA"/>
</dbReference>
<organism evidence="11">
    <name type="scientific">Moorella thermoacetica Y72</name>
    <dbReference type="NCBI Taxonomy" id="1325331"/>
    <lineage>
        <taxon>Bacteria</taxon>
        <taxon>Bacillati</taxon>
        <taxon>Bacillota</taxon>
        <taxon>Clostridia</taxon>
        <taxon>Neomoorellales</taxon>
        <taxon>Neomoorellaceae</taxon>
        <taxon>Neomoorella</taxon>
    </lineage>
</organism>
<evidence type="ECO:0000256" key="3">
    <source>
        <dbReference type="ARBA" id="ARBA00008737"/>
    </source>
</evidence>
<dbReference type="GeneID" id="45617380"/>
<dbReference type="HAMAP" id="MF_00134_B">
    <property type="entry name" value="IGPS_B"/>
    <property type="match status" value="1"/>
</dbReference>
<dbReference type="RefSeq" id="WP_011392852.1">
    <property type="nucleotide sequence ID" value="NZ_DF238840.1"/>
</dbReference>
<name>A0A0S6UDQ9_NEOTH</name>
<accession>A0A0S6UDQ9</accession>
<evidence type="ECO:0000259" key="10">
    <source>
        <dbReference type="Pfam" id="PF00218"/>
    </source>
</evidence>
<dbReference type="InterPro" id="IPR045186">
    <property type="entry name" value="Indole-3-glycerol_P_synth"/>
</dbReference>
<dbReference type="InterPro" id="IPR001468">
    <property type="entry name" value="Indole-3-GlycerolPSynthase_CS"/>
</dbReference>
<sequence>MLAEILDYKRREVAAAREQHPLADLEKAAAAMPLTRDFGAALRRRGNELKVIAELKQASPSRGLIREDFDPEGQARSYIAAGAAAISVLTDQRFFRGRPEYLILVRRVTTLPLLRKDFIIDPYQIYEARALGADAILLIVAALEPAELVEYLDLARRLGLAALVEVHTAPELEVALRAGAGIIGINNRDLHTFKVDLQTTGRLRSMIPRGPVVVSESGIRSRADAALVAGAGVDAILVGEALMTAGDVMAKMAELRLAI</sequence>
<feature type="domain" description="Indole-3-glycerol phosphate synthase" evidence="10">
    <location>
        <begin position="2"/>
        <end position="255"/>
    </location>
</feature>
<dbReference type="NCBIfam" id="NF001377">
    <property type="entry name" value="PRK00278.2-4"/>
    <property type="match status" value="1"/>
</dbReference>
<evidence type="ECO:0000313" key="11">
    <source>
        <dbReference type="EMBL" id="GAF27122.1"/>
    </source>
</evidence>
<dbReference type="FunFam" id="3.20.20.70:FF:000024">
    <property type="entry name" value="Indole-3-glycerol phosphate synthase"/>
    <property type="match status" value="1"/>
</dbReference>
<evidence type="ECO:0000256" key="6">
    <source>
        <dbReference type="ARBA" id="ARBA00022822"/>
    </source>
</evidence>
<dbReference type="SUPFAM" id="SSF51366">
    <property type="entry name" value="Ribulose-phoshate binding barrel"/>
    <property type="match status" value="1"/>
</dbReference>
<dbReference type="Proteomes" id="UP000063718">
    <property type="component" value="Unassembled WGS sequence"/>
</dbReference>
<evidence type="ECO:0000256" key="5">
    <source>
        <dbReference type="ARBA" id="ARBA00022793"/>
    </source>
</evidence>
<dbReference type="UniPathway" id="UPA00035">
    <property type="reaction ID" value="UER00043"/>
</dbReference>
<dbReference type="GO" id="GO:0004640">
    <property type="term" value="F:phosphoribosylanthranilate isomerase activity"/>
    <property type="evidence" value="ECO:0007669"/>
    <property type="project" value="TreeGrafter"/>
</dbReference>
<comment type="pathway">
    <text evidence="2 9">Amino-acid biosynthesis; L-tryptophan biosynthesis; L-tryptophan from chorismate: step 4/5.</text>
</comment>
<dbReference type="PANTHER" id="PTHR22854:SF2">
    <property type="entry name" value="INDOLE-3-GLYCEROL-PHOSPHATE SYNTHASE"/>
    <property type="match status" value="1"/>
</dbReference>
<evidence type="ECO:0000256" key="4">
    <source>
        <dbReference type="ARBA" id="ARBA00022605"/>
    </source>
</evidence>
<keyword evidence="4 9" id="KW-0028">Amino-acid biosynthesis</keyword>
<comment type="similarity">
    <text evidence="3 9">Belongs to the TrpC family.</text>
</comment>
<comment type="catalytic activity">
    <reaction evidence="1 9">
        <text>1-(2-carboxyphenylamino)-1-deoxy-D-ribulose 5-phosphate + H(+) = (1S,2R)-1-C-(indol-3-yl)glycerol 3-phosphate + CO2 + H2O</text>
        <dbReference type="Rhea" id="RHEA:23476"/>
        <dbReference type="ChEBI" id="CHEBI:15377"/>
        <dbReference type="ChEBI" id="CHEBI:15378"/>
        <dbReference type="ChEBI" id="CHEBI:16526"/>
        <dbReference type="ChEBI" id="CHEBI:58613"/>
        <dbReference type="ChEBI" id="CHEBI:58866"/>
        <dbReference type="EC" id="4.1.1.48"/>
    </reaction>
</comment>
<dbReference type="InterPro" id="IPR013785">
    <property type="entry name" value="Aldolase_TIM"/>
</dbReference>
<keyword evidence="8 9" id="KW-0456">Lyase</keyword>